<evidence type="ECO:0000256" key="1">
    <source>
        <dbReference type="SAM" id="MobiDB-lite"/>
    </source>
</evidence>
<feature type="compositionally biased region" description="Low complexity" evidence="1">
    <location>
        <begin position="256"/>
        <end position="270"/>
    </location>
</feature>
<gene>
    <name evidence="2" type="ORF">OHC33_003492</name>
</gene>
<feature type="compositionally biased region" description="Polar residues" evidence="1">
    <location>
        <begin position="154"/>
        <end position="166"/>
    </location>
</feature>
<dbReference type="EMBL" id="JAKLMC020000006">
    <property type="protein sequence ID" value="KAK5955851.1"/>
    <property type="molecule type" value="Genomic_DNA"/>
</dbReference>
<feature type="region of interest" description="Disordered" evidence="1">
    <location>
        <begin position="112"/>
        <end position="166"/>
    </location>
</feature>
<evidence type="ECO:0000313" key="2">
    <source>
        <dbReference type="EMBL" id="KAK5955851.1"/>
    </source>
</evidence>
<feature type="region of interest" description="Disordered" evidence="1">
    <location>
        <begin position="187"/>
        <end position="278"/>
    </location>
</feature>
<reference evidence="2 3" key="1">
    <citation type="submission" date="2022-12" db="EMBL/GenBank/DDBJ databases">
        <title>Genomic features and morphological characterization of a novel Knufia sp. strain isolated from spacecraft assembly facility.</title>
        <authorList>
            <person name="Teixeira M."/>
            <person name="Chander A.M."/>
            <person name="Stajich J.E."/>
            <person name="Venkateswaran K."/>
        </authorList>
    </citation>
    <scope>NUCLEOTIDE SEQUENCE [LARGE SCALE GENOMIC DNA]</scope>
    <source>
        <strain evidence="2 3">FJI-L2-BK-P2</strain>
    </source>
</reference>
<protein>
    <submittedName>
        <fullName evidence="2">Uncharacterized protein</fullName>
    </submittedName>
</protein>
<name>A0AAN8I9P4_9EURO</name>
<organism evidence="2 3">
    <name type="scientific">Knufia fluminis</name>
    <dbReference type="NCBI Taxonomy" id="191047"/>
    <lineage>
        <taxon>Eukaryota</taxon>
        <taxon>Fungi</taxon>
        <taxon>Dikarya</taxon>
        <taxon>Ascomycota</taxon>
        <taxon>Pezizomycotina</taxon>
        <taxon>Eurotiomycetes</taxon>
        <taxon>Chaetothyriomycetidae</taxon>
        <taxon>Chaetothyriales</taxon>
        <taxon>Trichomeriaceae</taxon>
        <taxon>Knufia</taxon>
    </lineage>
</organism>
<comment type="caution">
    <text evidence="2">The sequence shown here is derived from an EMBL/GenBank/DDBJ whole genome shotgun (WGS) entry which is preliminary data.</text>
</comment>
<dbReference type="AlphaFoldDB" id="A0AAN8I9P4"/>
<dbReference type="Proteomes" id="UP001316803">
    <property type="component" value="Unassembled WGS sequence"/>
</dbReference>
<sequence length="370" mass="41134">MPSFTQTQAEDLPKIKFPTEAVARFYNMSQIPAPSPGHDTTGSSQVRTCDIGPTWRSLHQHHGTESLNSRPQIGVPVKLRPAPAGARVNPLSLQTHWANEPISLPIKQHQETAPLDPQSPISVPVKIRPAPTPARRPDTQIRTTQAQRPRPNHVNHSTTKSHPRQTSFTTFCQSLHQRRLARQNQNLSHSNDHNHKNNHNPRPLICNTLTASPLPISPHSPQIHIPSLKPSSITSSPPRVSSSSAGSQPPPPPPTSSSTPSRGRARSSTPYTFTPTPLPNQPTCTCHTPTCPLHNGTWEFFIRRGYDLLLDRIQSQRAAYTGEVDIELDIEGMTERDIREMGVKMPTVQDIVGRVREEGWNLGSETWRWG</sequence>
<feature type="compositionally biased region" description="Low complexity" evidence="1">
    <location>
        <begin position="212"/>
        <end position="247"/>
    </location>
</feature>
<accession>A0AAN8I9P4</accession>
<keyword evidence="3" id="KW-1185">Reference proteome</keyword>
<proteinExistence type="predicted"/>
<evidence type="ECO:0000313" key="3">
    <source>
        <dbReference type="Proteomes" id="UP001316803"/>
    </source>
</evidence>